<dbReference type="GO" id="GO:0006508">
    <property type="term" value="P:proteolysis"/>
    <property type="evidence" value="ECO:0007669"/>
    <property type="project" value="UniProtKB-KW"/>
</dbReference>
<dbReference type="Pfam" id="PF14543">
    <property type="entry name" value="TAXi_N"/>
    <property type="match status" value="1"/>
</dbReference>
<sequence>MGVSETQEAPSQELISVTLHPRSSLHAPAHEDYRSLTLARLRRDSARVRSLTLKHDLALNGSLDVYACRNNSCLYQVSYGDGSYTVGDYVSETLTLGATPVENIAIGCGHDNEGLFVGAAGLLGLGGGALSFPSQTKSPSFSYCLVDRDSNSASTLQLGAASFPSTAATVTTPLLKNSRVDTFYFVELAGIGVGGETVGVAAAAGAGRGDCGLRDGGDEAGDGGVRGGEGQVQGGCGGAEGAGEGGALRHVLRSEWAGERERAYGGLAFRWGEVGEASGEELSGAGGFCGDVLFCVRADLVGFADYWERAAAGDSCGL</sequence>
<dbReference type="InterPro" id="IPR051708">
    <property type="entry name" value="Plant_Aspart_Prot_A1"/>
</dbReference>
<keyword evidence="2" id="KW-0645">Protease</keyword>
<feature type="compositionally biased region" description="Gly residues" evidence="4">
    <location>
        <begin position="222"/>
        <end position="241"/>
    </location>
</feature>
<dbReference type="AlphaFoldDB" id="A0AAP0IGP8"/>
<dbReference type="Gene3D" id="2.40.70.10">
    <property type="entry name" value="Acid Proteases"/>
    <property type="match status" value="1"/>
</dbReference>
<feature type="region of interest" description="Disordered" evidence="4">
    <location>
        <begin position="215"/>
        <end position="241"/>
    </location>
</feature>
<keyword evidence="7" id="KW-1185">Reference proteome</keyword>
<evidence type="ECO:0000256" key="1">
    <source>
        <dbReference type="ARBA" id="ARBA00007447"/>
    </source>
</evidence>
<dbReference type="InterPro" id="IPR021109">
    <property type="entry name" value="Peptidase_aspartic_dom_sf"/>
</dbReference>
<evidence type="ECO:0000256" key="4">
    <source>
        <dbReference type="SAM" id="MobiDB-lite"/>
    </source>
</evidence>
<evidence type="ECO:0000256" key="3">
    <source>
        <dbReference type="ARBA" id="ARBA00022801"/>
    </source>
</evidence>
<organism evidence="6 7">
    <name type="scientific">Stephania yunnanensis</name>
    <dbReference type="NCBI Taxonomy" id="152371"/>
    <lineage>
        <taxon>Eukaryota</taxon>
        <taxon>Viridiplantae</taxon>
        <taxon>Streptophyta</taxon>
        <taxon>Embryophyta</taxon>
        <taxon>Tracheophyta</taxon>
        <taxon>Spermatophyta</taxon>
        <taxon>Magnoliopsida</taxon>
        <taxon>Ranunculales</taxon>
        <taxon>Menispermaceae</taxon>
        <taxon>Menispermoideae</taxon>
        <taxon>Cissampelideae</taxon>
        <taxon>Stephania</taxon>
    </lineage>
</organism>
<proteinExistence type="inferred from homology"/>
<evidence type="ECO:0000259" key="5">
    <source>
        <dbReference type="Pfam" id="PF14543"/>
    </source>
</evidence>
<dbReference type="PANTHER" id="PTHR47967:SF60">
    <property type="entry name" value="PROTEIN ASPARTIC PROTEASE IN GUARD CELL 1-LIKE"/>
    <property type="match status" value="1"/>
</dbReference>
<dbReference type="Proteomes" id="UP001420932">
    <property type="component" value="Unassembled WGS sequence"/>
</dbReference>
<comment type="similarity">
    <text evidence="1">Belongs to the peptidase A1 family.</text>
</comment>
<evidence type="ECO:0000313" key="6">
    <source>
        <dbReference type="EMBL" id="KAK9114810.1"/>
    </source>
</evidence>
<comment type="caution">
    <text evidence="6">The sequence shown here is derived from an EMBL/GenBank/DDBJ whole genome shotgun (WGS) entry which is preliminary data.</text>
</comment>
<accession>A0AAP0IGP8</accession>
<feature type="domain" description="Xylanase inhibitor N-terminal" evidence="5">
    <location>
        <begin position="26"/>
        <end position="159"/>
    </location>
</feature>
<name>A0AAP0IGP8_9MAGN</name>
<dbReference type="SUPFAM" id="SSF50630">
    <property type="entry name" value="Acid proteases"/>
    <property type="match status" value="1"/>
</dbReference>
<dbReference type="InterPro" id="IPR032861">
    <property type="entry name" value="TAXi_N"/>
</dbReference>
<evidence type="ECO:0000313" key="7">
    <source>
        <dbReference type="Proteomes" id="UP001420932"/>
    </source>
</evidence>
<evidence type="ECO:0000256" key="2">
    <source>
        <dbReference type="ARBA" id="ARBA00022670"/>
    </source>
</evidence>
<dbReference type="GO" id="GO:0008233">
    <property type="term" value="F:peptidase activity"/>
    <property type="evidence" value="ECO:0007669"/>
    <property type="project" value="UniProtKB-KW"/>
</dbReference>
<protein>
    <recommendedName>
        <fullName evidence="5">Xylanase inhibitor N-terminal domain-containing protein</fullName>
    </recommendedName>
</protein>
<gene>
    <name evidence="6" type="ORF">Syun_021607</name>
</gene>
<dbReference type="EMBL" id="JBBNAF010000009">
    <property type="protein sequence ID" value="KAK9114810.1"/>
    <property type="molecule type" value="Genomic_DNA"/>
</dbReference>
<dbReference type="PANTHER" id="PTHR47967">
    <property type="entry name" value="OS07G0603500 PROTEIN-RELATED"/>
    <property type="match status" value="1"/>
</dbReference>
<reference evidence="6 7" key="1">
    <citation type="submission" date="2024-01" db="EMBL/GenBank/DDBJ databases">
        <title>Genome assemblies of Stephania.</title>
        <authorList>
            <person name="Yang L."/>
        </authorList>
    </citation>
    <scope>NUCLEOTIDE SEQUENCE [LARGE SCALE GENOMIC DNA]</scope>
    <source>
        <strain evidence="6">YNDBR</strain>
        <tissue evidence="6">Leaf</tissue>
    </source>
</reference>
<keyword evidence="3" id="KW-0378">Hydrolase</keyword>